<sequence length="428" mass="46851">MSPHDRKRVVIVDGYSTGRELVRELLARNVECLHLRSTARLPAPVAGCFDPSPYDADLGHVGDAVAAAKLLAPLAPQAVVAGSEWGVTFAEQVAHELGLPTNRIEKLGVRRDKFDMIEAARRRGLHVARQAAVDTVEEAQAWARRHGAWPVVVKPLTSAGADGVYICNNPADIHAAFASTLGRENFMGCVNRRLLLQSYLSGPQFIVNTVSWQGRHHVSDAWSMSLAAAGRQVVPGGAHLLDPRRPDAQRLIEYTLEVLAALGIENGAAHTELRWTPEGPALIETGARLMGAAMDEPSYSAAGMRTQADIFAGVLADREGERDRLFAQGCYRFHRHMTKLLFNFTSEGTIRGIEGLRHLRSLASFHAHYRGLARGDQVARTADWLARGGVIYLVHDDPRQIASDIETIRRWEVRGLLYGVQPATAVAI</sequence>
<dbReference type="NCBIfam" id="NF005543">
    <property type="entry name" value="PRK07206.1"/>
    <property type="match status" value="1"/>
</dbReference>
<proteinExistence type="predicted"/>
<dbReference type="EMBL" id="CP042582">
    <property type="protein sequence ID" value="QEX20921.1"/>
    <property type="molecule type" value="Genomic_DNA"/>
</dbReference>
<dbReference type="InterPro" id="IPR052032">
    <property type="entry name" value="ATP-dep_AA_Ligase"/>
</dbReference>
<evidence type="ECO:0000256" key="3">
    <source>
        <dbReference type="ARBA" id="ARBA00022840"/>
    </source>
</evidence>
<gene>
    <name evidence="6" type="ORF">FRZ61_08410</name>
</gene>
<protein>
    <recommendedName>
        <fullName evidence="5">ATP-grasp domain-containing protein</fullName>
    </recommendedName>
</protein>
<reference evidence="6 7" key="1">
    <citation type="submission" date="2019-08" db="EMBL/GenBank/DDBJ databases">
        <title>Hyperibacter terrae gen. nov., sp. nov. and Hyperibacter viscosus sp. nov., two new members in the family Rhodospirillaceae isolated from the rhizosphere of Hypericum perforatum.</title>
        <authorList>
            <person name="Noviana Z."/>
        </authorList>
    </citation>
    <scope>NUCLEOTIDE SEQUENCE [LARGE SCALE GENOMIC DNA]</scope>
    <source>
        <strain evidence="6 7">R5959</strain>
    </source>
</reference>
<dbReference type="AlphaFoldDB" id="A0A5J6MUC8"/>
<evidence type="ECO:0000313" key="6">
    <source>
        <dbReference type="EMBL" id="QEX20921.1"/>
    </source>
</evidence>
<dbReference type="Proteomes" id="UP000325797">
    <property type="component" value="Chromosome"/>
</dbReference>
<dbReference type="RefSeq" id="WP_151115121.1">
    <property type="nucleotide sequence ID" value="NZ_CP042582.1"/>
</dbReference>
<evidence type="ECO:0000256" key="4">
    <source>
        <dbReference type="PROSITE-ProRule" id="PRU00409"/>
    </source>
</evidence>
<organism evidence="6 7">
    <name type="scientific">Hypericibacter adhaerens</name>
    <dbReference type="NCBI Taxonomy" id="2602016"/>
    <lineage>
        <taxon>Bacteria</taxon>
        <taxon>Pseudomonadati</taxon>
        <taxon>Pseudomonadota</taxon>
        <taxon>Alphaproteobacteria</taxon>
        <taxon>Rhodospirillales</taxon>
        <taxon>Dongiaceae</taxon>
        <taxon>Hypericibacter</taxon>
    </lineage>
</organism>
<accession>A0A5J6MUC8</accession>
<evidence type="ECO:0000256" key="2">
    <source>
        <dbReference type="ARBA" id="ARBA00022741"/>
    </source>
</evidence>
<dbReference type="SUPFAM" id="SSF56059">
    <property type="entry name" value="Glutathione synthetase ATP-binding domain-like"/>
    <property type="match status" value="1"/>
</dbReference>
<dbReference type="Pfam" id="PF13535">
    <property type="entry name" value="ATP-grasp_4"/>
    <property type="match status" value="1"/>
</dbReference>
<dbReference type="PANTHER" id="PTHR43585">
    <property type="entry name" value="FUMIPYRROLE BIOSYNTHESIS PROTEIN C"/>
    <property type="match status" value="1"/>
</dbReference>
<dbReference type="KEGG" id="hadh:FRZ61_08410"/>
<dbReference type="InterPro" id="IPR011761">
    <property type="entry name" value="ATP-grasp"/>
</dbReference>
<keyword evidence="7" id="KW-1185">Reference proteome</keyword>
<dbReference type="GO" id="GO:0046872">
    <property type="term" value="F:metal ion binding"/>
    <property type="evidence" value="ECO:0007669"/>
    <property type="project" value="InterPro"/>
</dbReference>
<name>A0A5J6MUC8_9PROT</name>
<dbReference type="PANTHER" id="PTHR43585:SF2">
    <property type="entry name" value="ATP-GRASP ENZYME FSQD"/>
    <property type="match status" value="1"/>
</dbReference>
<feature type="domain" description="ATP-grasp" evidence="5">
    <location>
        <begin position="117"/>
        <end position="315"/>
    </location>
</feature>
<evidence type="ECO:0000313" key="7">
    <source>
        <dbReference type="Proteomes" id="UP000325797"/>
    </source>
</evidence>
<evidence type="ECO:0000256" key="1">
    <source>
        <dbReference type="ARBA" id="ARBA00022598"/>
    </source>
</evidence>
<dbReference type="GO" id="GO:0005524">
    <property type="term" value="F:ATP binding"/>
    <property type="evidence" value="ECO:0007669"/>
    <property type="project" value="UniProtKB-UniRule"/>
</dbReference>
<keyword evidence="1" id="KW-0436">Ligase</keyword>
<dbReference type="Gene3D" id="3.30.470.20">
    <property type="entry name" value="ATP-grasp fold, B domain"/>
    <property type="match status" value="1"/>
</dbReference>
<keyword evidence="2 4" id="KW-0547">Nucleotide-binding</keyword>
<dbReference type="PROSITE" id="PS50975">
    <property type="entry name" value="ATP_GRASP"/>
    <property type="match status" value="1"/>
</dbReference>
<keyword evidence="3 4" id="KW-0067">ATP-binding</keyword>
<dbReference type="OrthoDB" id="24041at2"/>
<dbReference type="GO" id="GO:0016874">
    <property type="term" value="F:ligase activity"/>
    <property type="evidence" value="ECO:0007669"/>
    <property type="project" value="UniProtKB-KW"/>
</dbReference>
<evidence type="ECO:0000259" key="5">
    <source>
        <dbReference type="PROSITE" id="PS50975"/>
    </source>
</evidence>